<keyword evidence="4" id="KW-1185">Reference proteome</keyword>
<reference evidence="3 4" key="1">
    <citation type="submission" date="2024-08" db="EMBL/GenBank/DDBJ databases">
        <authorList>
            <person name="Cucini C."/>
            <person name="Frati F."/>
        </authorList>
    </citation>
    <scope>NUCLEOTIDE SEQUENCE [LARGE SCALE GENOMIC DNA]</scope>
</reference>
<evidence type="ECO:0000313" key="4">
    <source>
        <dbReference type="Proteomes" id="UP001642540"/>
    </source>
</evidence>
<organism evidence="3 4">
    <name type="scientific">Orchesella dallaii</name>
    <dbReference type="NCBI Taxonomy" id="48710"/>
    <lineage>
        <taxon>Eukaryota</taxon>
        <taxon>Metazoa</taxon>
        <taxon>Ecdysozoa</taxon>
        <taxon>Arthropoda</taxon>
        <taxon>Hexapoda</taxon>
        <taxon>Collembola</taxon>
        <taxon>Entomobryomorpha</taxon>
        <taxon>Entomobryoidea</taxon>
        <taxon>Orchesellidae</taxon>
        <taxon>Orchesellinae</taxon>
        <taxon>Orchesella</taxon>
    </lineage>
</organism>
<proteinExistence type="predicted"/>
<name>A0ABP1Q3A2_9HEXA</name>
<feature type="transmembrane region" description="Helical" evidence="2">
    <location>
        <begin position="17"/>
        <end position="39"/>
    </location>
</feature>
<feature type="region of interest" description="Disordered" evidence="1">
    <location>
        <begin position="214"/>
        <end position="233"/>
    </location>
</feature>
<keyword evidence="2" id="KW-0472">Membrane</keyword>
<dbReference type="EMBL" id="CAXLJM020000017">
    <property type="protein sequence ID" value="CAL8083872.1"/>
    <property type="molecule type" value="Genomic_DNA"/>
</dbReference>
<comment type="caution">
    <text evidence="3">The sequence shown here is derived from an EMBL/GenBank/DDBJ whole genome shotgun (WGS) entry which is preliminary data.</text>
</comment>
<sequence>MIKIHPVRTDDKFKDNIAYFAGMIALLIQFVSALLLASFVANEEIRHCKNWMSVTIVTSVIYVICVIRLESTIFYVIGYVLFIPMLIIFKVYELGVVYAFIKESERPGIVRIPVATAIPTAAQSQAVLPCVIAPFLNTSSPTPTAPPQSQVVLPHNVANDLQPYCPEIQDEPSFVEPLLPYYEDPISPVQTDYIVPQVFGPDFPPPYFETQIQRQHERIESPPPSYEEAVWSK</sequence>
<evidence type="ECO:0000313" key="3">
    <source>
        <dbReference type="EMBL" id="CAL8083872.1"/>
    </source>
</evidence>
<dbReference type="Proteomes" id="UP001642540">
    <property type="component" value="Unassembled WGS sequence"/>
</dbReference>
<keyword evidence="2" id="KW-1133">Transmembrane helix</keyword>
<accession>A0ABP1Q3A2</accession>
<feature type="transmembrane region" description="Helical" evidence="2">
    <location>
        <begin position="75"/>
        <end position="101"/>
    </location>
</feature>
<evidence type="ECO:0000256" key="2">
    <source>
        <dbReference type="SAM" id="Phobius"/>
    </source>
</evidence>
<protein>
    <submittedName>
        <fullName evidence="3">Uncharacterized protein</fullName>
    </submittedName>
</protein>
<evidence type="ECO:0000256" key="1">
    <source>
        <dbReference type="SAM" id="MobiDB-lite"/>
    </source>
</evidence>
<keyword evidence="2" id="KW-0812">Transmembrane</keyword>
<feature type="transmembrane region" description="Helical" evidence="2">
    <location>
        <begin position="51"/>
        <end position="69"/>
    </location>
</feature>
<gene>
    <name evidence="3" type="ORF">ODALV1_LOCUS5623</name>
</gene>